<protein>
    <submittedName>
        <fullName evidence="2">Peptidase S10</fullName>
    </submittedName>
</protein>
<evidence type="ECO:0000256" key="1">
    <source>
        <dbReference type="SAM" id="MobiDB-lite"/>
    </source>
</evidence>
<organism evidence="2 3">
    <name type="scientific">Knoellia koreensis</name>
    <dbReference type="NCBI Taxonomy" id="2730921"/>
    <lineage>
        <taxon>Bacteria</taxon>
        <taxon>Bacillati</taxon>
        <taxon>Actinomycetota</taxon>
        <taxon>Actinomycetes</taxon>
        <taxon>Micrococcales</taxon>
        <taxon>Intrasporangiaceae</taxon>
        <taxon>Knoellia</taxon>
    </lineage>
</organism>
<feature type="compositionally biased region" description="Low complexity" evidence="1">
    <location>
        <begin position="9"/>
        <end position="43"/>
    </location>
</feature>
<dbReference type="AlphaFoldDB" id="A0A849HIV5"/>
<feature type="region of interest" description="Disordered" evidence="1">
    <location>
        <begin position="1"/>
        <end position="51"/>
    </location>
</feature>
<name>A0A849HIV5_9MICO</name>
<evidence type="ECO:0000313" key="2">
    <source>
        <dbReference type="EMBL" id="NNM46504.1"/>
    </source>
</evidence>
<keyword evidence="3" id="KW-1185">Reference proteome</keyword>
<evidence type="ECO:0000313" key="3">
    <source>
        <dbReference type="Proteomes" id="UP000588586"/>
    </source>
</evidence>
<dbReference type="Pfam" id="PF00450">
    <property type="entry name" value="Peptidase_S10"/>
    <property type="match status" value="1"/>
</dbReference>
<dbReference type="Proteomes" id="UP000588586">
    <property type="component" value="Unassembled WGS sequence"/>
</dbReference>
<reference evidence="2 3" key="1">
    <citation type="submission" date="2020-04" db="EMBL/GenBank/DDBJ databases">
        <title>Knoellia sp. isolate from air conditioner.</title>
        <authorList>
            <person name="Chea S."/>
            <person name="Kim D.-U."/>
        </authorList>
    </citation>
    <scope>NUCLEOTIDE SEQUENCE [LARGE SCALE GENOMIC DNA]</scope>
    <source>
        <strain evidence="2 3">DB2414S</strain>
    </source>
</reference>
<dbReference type="EMBL" id="JABEPQ010000002">
    <property type="protein sequence ID" value="NNM46504.1"/>
    <property type="molecule type" value="Genomic_DNA"/>
</dbReference>
<dbReference type="SUPFAM" id="SSF53474">
    <property type="entry name" value="alpha/beta-Hydrolases"/>
    <property type="match status" value="1"/>
</dbReference>
<accession>A0A849HIV5</accession>
<dbReference type="InterPro" id="IPR001563">
    <property type="entry name" value="Peptidase_S10"/>
</dbReference>
<dbReference type="GO" id="GO:0006508">
    <property type="term" value="P:proteolysis"/>
    <property type="evidence" value="ECO:0007669"/>
    <property type="project" value="InterPro"/>
</dbReference>
<dbReference type="GO" id="GO:0004185">
    <property type="term" value="F:serine-type carboxypeptidase activity"/>
    <property type="evidence" value="ECO:0007669"/>
    <property type="project" value="InterPro"/>
</dbReference>
<proteinExistence type="predicted"/>
<dbReference type="RefSeq" id="WP_171243603.1">
    <property type="nucleotide sequence ID" value="NZ_JABEPQ010000002.1"/>
</dbReference>
<comment type="caution">
    <text evidence="2">The sequence shown here is derived from an EMBL/GenBank/DDBJ whole genome shotgun (WGS) entry which is preliminary data.</text>
</comment>
<dbReference type="InterPro" id="IPR029058">
    <property type="entry name" value="AB_hydrolase_fold"/>
</dbReference>
<sequence>MSDDAADRPTSSTPTTPAATAPTASREGDTTTTSTDTTTVTTTPAPPKDDLVTTQHTISIGRRKLRYSATTGRVVLREEVFEDDVFKGLRAKAELNLTAYVADVPKGTNRPVTFAFNGGPGSSSVWLHLGLLGPRRVDSGDVGDLTPPPYALVDNPQSLLAVSDLVFIDPVSTGYSRAVEGGKAKDFHGFTKDIESVGELIRLWTSREGRWLSPKFVAGESYGTIRASALAEHLQSHYGLYLNGIMLISSVIDLDTVDFEYRNDRAYVDYLPTYAATAHYHGKHGRKALKTVLAEAQEYAERDYPWALARGSRLTRAERAEHVSRLAGLIGLSEDYVDRADLRVEHVHFFTELLRDEGLAVGRLDSRFTGPLAHGNAATWDADPSMDAITGPYTAALNHYLSEELGYRQDLPYTTSSSRAFKEWSYKEFEGKPVDVSGKLARAMRANPHLQVHVSYGYYDGATPYWAAEDAMAHLDIPAELRTNLHHDYYDAGHMMYVHEPSRLQQSADLAAFVERASNQ</sequence>
<gene>
    <name evidence="2" type="ORF">HJG52_10860</name>
</gene>
<dbReference type="Gene3D" id="3.40.50.1820">
    <property type="entry name" value="alpha/beta hydrolase"/>
    <property type="match status" value="1"/>
</dbReference>